<dbReference type="SUPFAM" id="SSF57701">
    <property type="entry name" value="Zn2/Cys6 DNA-binding domain"/>
    <property type="match status" value="1"/>
</dbReference>
<keyword evidence="2" id="KW-0862">Zinc</keyword>
<name>A0AAJ0BI08_9PEZI</name>
<evidence type="ECO:0000256" key="1">
    <source>
        <dbReference type="ARBA" id="ARBA00022723"/>
    </source>
</evidence>
<dbReference type="Pfam" id="PF04082">
    <property type="entry name" value="Fungal_trans"/>
    <property type="match status" value="1"/>
</dbReference>
<reference evidence="10" key="1">
    <citation type="submission" date="2023-06" db="EMBL/GenBank/DDBJ databases">
        <title>Genome-scale phylogeny and comparative genomics of the fungal order Sordariales.</title>
        <authorList>
            <consortium name="Lawrence Berkeley National Laboratory"/>
            <person name="Hensen N."/>
            <person name="Bonometti L."/>
            <person name="Westerberg I."/>
            <person name="Brannstrom I.O."/>
            <person name="Guillou S."/>
            <person name="Cros-Aarteil S."/>
            <person name="Calhoun S."/>
            <person name="Haridas S."/>
            <person name="Kuo A."/>
            <person name="Mondo S."/>
            <person name="Pangilinan J."/>
            <person name="Riley R."/>
            <person name="Labutti K."/>
            <person name="Andreopoulos B."/>
            <person name="Lipzen A."/>
            <person name="Chen C."/>
            <person name="Yanf M."/>
            <person name="Daum C."/>
            <person name="Ng V."/>
            <person name="Clum A."/>
            <person name="Steindorff A."/>
            <person name="Ohm R."/>
            <person name="Martin F."/>
            <person name="Silar P."/>
            <person name="Natvig D."/>
            <person name="Lalanne C."/>
            <person name="Gautier V."/>
            <person name="Ament-Velasquez S.L."/>
            <person name="Kruys A."/>
            <person name="Hutchinson M.I."/>
            <person name="Powell A.J."/>
            <person name="Barry K."/>
            <person name="Miller A.N."/>
            <person name="Grigoriev I.V."/>
            <person name="Debuchy R."/>
            <person name="Gladieux P."/>
            <person name="Thoren M.H."/>
            <person name="Johannesson H."/>
        </authorList>
    </citation>
    <scope>NUCLEOTIDE SEQUENCE</scope>
    <source>
        <strain evidence="10">PSN4</strain>
    </source>
</reference>
<evidence type="ECO:0000256" key="3">
    <source>
        <dbReference type="ARBA" id="ARBA00023015"/>
    </source>
</evidence>
<dbReference type="AlphaFoldDB" id="A0AAJ0BI08"/>
<dbReference type="PANTHER" id="PTHR47660:SF2">
    <property type="entry name" value="TRANSCRIPTION FACTOR WITH C2H2 AND ZN(2)-CYS(6) DNA BINDING DOMAIN (EUROFUNG)"/>
    <property type="match status" value="1"/>
</dbReference>
<feature type="domain" description="Zn(2)-C6 fungal-type" evidence="8">
    <location>
        <begin position="114"/>
        <end position="143"/>
    </location>
</feature>
<feature type="compositionally biased region" description="Low complexity" evidence="7">
    <location>
        <begin position="253"/>
        <end position="270"/>
    </location>
</feature>
<dbReference type="SMART" id="SM00355">
    <property type="entry name" value="ZnF_C2H2"/>
    <property type="match status" value="2"/>
</dbReference>
<dbReference type="GO" id="GO:0000981">
    <property type="term" value="F:DNA-binding transcription factor activity, RNA polymerase II-specific"/>
    <property type="evidence" value="ECO:0007669"/>
    <property type="project" value="InterPro"/>
</dbReference>
<dbReference type="InterPro" id="IPR036236">
    <property type="entry name" value="Znf_C2H2_sf"/>
</dbReference>
<dbReference type="PROSITE" id="PS00463">
    <property type="entry name" value="ZN2_CY6_FUNGAL_1"/>
    <property type="match status" value="1"/>
</dbReference>
<proteinExistence type="predicted"/>
<dbReference type="GO" id="GO:0003677">
    <property type="term" value="F:DNA binding"/>
    <property type="evidence" value="ECO:0007669"/>
    <property type="project" value="InterPro"/>
</dbReference>
<dbReference type="GO" id="GO:0008270">
    <property type="term" value="F:zinc ion binding"/>
    <property type="evidence" value="ECO:0007669"/>
    <property type="project" value="UniProtKB-KW"/>
</dbReference>
<organism evidence="10 11">
    <name type="scientific">Echria macrotheca</name>
    <dbReference type="NCBI Taxonomy" id="438768"/>
    <lineage>
        <taxon>Eukaryota</taxon>
        <taxon>Fungi</taxon>
        <taxon>Dikarya</taxon>
        <taxon>Ascomycota</taxon>
        <taxon>Pezizomycotina</taxon>
        <taxon>Sordariomycetes</taxon>
        <taxon>Sordariomycetidae</taxon>
        <taxon>Sordariales</taxon>
        <taxon>Schizotheciaceae</taxon>
        <taxon>Echria</taxon>
    </lineage>
</organism>
<evidence type="ECO:0000259" key="8">
    <source>
        <dbReference type="PROSITE" id="PS50048"/>
    </source>
</evidence>
<evidence type="ECO:0000313" key="11">
    <source>
        <dbReference type="Proteomes" id="UP001239445"/>
    </source>
</evidence>
<dbReference type="Gene3D" id="4.10.240.10">
    <property type="entry name" value="Zn(2)-C6 fungal-type DNA-binding domain"/>
    <property type="match status" value="1"/>
</dbReference>
<keyword evidence="6" id="KW-0863">Zinc-finger</keyword>
<dbReference type="PANTHER" id="PTHR47660">
    <property type="entry name" value="TRANSCRIPTION FACTOR WITH C2H2 AND ZN(2)-CYS(6) DNA BINDING DOMAIN (EUROFUNG)-RELATED-RELATED"/>
    <property type="match status" value="1"/>
</dbReference>
<keyword evidence="11" id="KW-1185">Reference proteome</keyword>
<dbReference type="InterPro" id="IPR001138">
    <property type="entry name" value="Zn2Cys6_DnaBD"/>
</dbReference>
<evidence type="ECO:0000256" key="2">
    <source>
        <dbReference type="ARBA" id="ARBA00022833"/>
    </source>
</evidence>
<evidence type="ECO:0000313" key="10">
    <source>
        <dbReference type="EMBL" id="KAK1758663.1"/>
    </source>
</evidence>
<evidence type="ECO:0000256" key="6">
    <source>
        <dbReference type="PROSITE-ProRule" id="PRU00042"/>
    </source>
</evidence>
<dbReference type="EMBL" id="MU839829">
    <property type="protein sequence ID" value="KAK1758663.1"/>
    <property type="molecule type" value="Genomic_DNA"/>
</dbReference>
<comment type="caution">
    <text evidence="10">The sequence shown here is derived from an EMBL/GenBank/DDBJ whole genome shotgun (WGS) entry which is preliminary data.</text>
</comment>
<keyword evidence="3" id="KW-0805">Transcription regulation</keyword>
<evidence type="ECO:0000256" key="4">
    <source>
        <dbReference type="ARBA" id="ARBA00023163"/>
    </source>
</evidence>
<keyword evidence="1" id="KW-0479">Metal-binding</keyword>
<sequence>MAEQSGVDSLFDVGLASASPSGSREQPAVKKPRRDGADAAHSQHVCHICNRVYERADHLTRHLRSHENARQYSCTRCPKRFNRADLLTRHENTHDRESDGGSRMIRRTDRAVEACSACSAAKAKCEDQKPCSRCKAKDLVCEVPQKKSQKYRTLSDSDQGYQNATGFTLSGEAMALAANFSQASSDRPGPSSIIAGPSEPEFLAGHELAPEPASAAAVGGDMLYFNSMNSVFQNFDFNWDFSFGDLTVPQYSLSPRSSNPSGSSNTGSQSARDTSRRHAAFRRSPWLWEPEDPIDYVQRDTEGLHLDEQEALYHPPPALAHRLGGPIGRLKMTPLARDRLFSIIPPEVQEASGVSALPSVEFLDYLLQASFIYDEYHPSESWIHMATFNPEEVLPELLAAVIANGASFISVPSIWKFGLALQEVVRLRLYVIFEGSNSNIRRLECVQTYAMSLGIGVWSGFKRRMELAEAFLQPLITMLRRGGVFTGSADGPFVPPRETDPLEILEIKWHDFVRKESHKRLAIHVFVYDTQTSITFQTPSLLPLTDLGVTPPVAVDLWRAPSAQAWRAAYLSKAIHPAFVESSNLPRLSETMHCLPLLLDAAFLVDIELCHTVLLHGFWNMVTAYRESVKFYRQDDQSLLGGNQGNATRRLWLDYQQKELYRDLCDVSNHISTRPNPGLALVAELMKLAVYVSFDGLQSLAGKHGEDEAQRVTAVLEASWIPNPDARLAVWHAGQVLRQARIMPPASLRNFNAMAVYFASLTLWAYSLLLYGQAGPDTDDCPGPGPGPGPSHGHGHGILPPRRVPTISSATTLAIVDGNETPETRSFVQLNQGIPCLTGMMYNGGNAAGQPGGGEPEPLTNQATALDVAARILRDNFPVRSEPLPPLVDSLANLLLDLGGGG</sequence>
<accession>A0AAJ0BI08</accession>
<dbReference type="SMART" id="SM00066">
    <property type="entry name" value="GAL4"/>
    <property type="match status" value="1"/>
</dbReference>
<keyword evidence="5" id="KW-0539">Nucleus</keyword>
<gene>
    <name evidence="10" type="ORF">QBC47DRAFT_375402</name>
</gene>
<evidence type="ECO:0000256" key="5">
    <source>
        <dbReference type="ARBA" id="ARBA00023242"/>
    </source>
</evidence>
<dbReference type="GO" id="GO:0006351">
    <property type="term" value="P:DNA-templated transcription"/>
    <property type="evidence" value="ECO:0007669"/>
    <property type="project" value="InterPro"/>
</dbReference>
<feature type="region of interest" description="Disordered" evidence="7">
    <location>
        <begin position="1"/>
        <end position="39"/>
    </location>
</feature>
<feature type="region of interest" description="Disordered" evidence="7">
    <location>
        <begin position="253"/>
        <end position="278"/>
    </location>
</feature>
<feature type="domain" description="C2H2-type" evidence="9">
    <location>
        <begin position="44"/>
        <end position="71"/>
    </location>
</feature>
<evidence type="ECO:0000259" key="9">
    <source>
        <dbReference type="PROSITE" id="PS50157"/>
    </source>
</evidence>
<dbReference type="Proteomes" id="UP001239445">
    <property type="component" value="Unassembled WGS sequence"/>
</dbReference>
<evidence type="ECO:0000256" key="7">
    <source>
        <dbReference type="SAM" id="MobiDB-lite"/>
    </source>
</evidence>
<dbReference type="PROSITE" id="PS50048">
    <property type="entry name" value="ZN2_CY6_FUNGAL_2"/>
    <property type="match status" value="1"/>
</dbReference>
<dbReference type="Pfam" id="PF00096">
    <property type="entry name" value="zf-C2H2"/>
    <property type="match status" value="2"/>
</dbReference>
<dbReference type="Pfam" id="PF00172">
    <property type="entry name" value="Zn_clus"/>
    <property type="match status" value="1"/>
</dbReference>
<dbReference type="InterPro" id="IPR013087">
    <property type="entry name" value="Znf_C2H2_type"/>
</dbReference>
<keyword evidence="4" id="KW-0804">Transcription</keyword>
<dbReference type="InterPro" id="IPR007219">
    <property type="entry name" value="XnlR_reg_dom"/>
</dbReference>
<dbReference type="Gene3D" id="3.30.160.60">
    <property type="entry name" value="Classic Zinc Finger"/>
    <property type="match status" value="1"/>
</dbReference>
<dbReference type="PROSITE" id="PS00028">
    <property type="entry name" value="ZINC_FINGER_C2H2_1"/>
    <property type="match status" value="2"/>
</dbReference>
<dbReference type="SUPFAM" id="SSF57667">
    <property type="entry name" value="beta-beta-alpha zinc fingers"/>
    <property type="match status" value="1"/>
</dbReference>
<protein>
    <submittedName>
        <fullName evidence="10">Uncharacterized protein</fullName>
    </submittedName>
</protein>
<dbReference type="InterPro" id="IPR036864">
    <property type="entry name" value="Zn2-C6_fun-type_DNA-bd_sf"/>
</dbReference>
<feature type="domain" description="C2H2-type" evidence="9">
    <location>
        <begin position="72"/>
        <end position="99"/>
    </location>
</feature>
<dbReference type="PROSITE" id="PS50157">
    <property type="entry name" value="ZINC_FINGER_C2H2_2"/>
    <property type="match status" value="2"/>
</dbReference>